<keyword evidence="10 11" id="KW-0460">Magnesium</keyword>
<evidence type="ECO:0000259" key="12">
    <source>
        <dbReference type="PROSITE" id="PS50879"/>
    </source>
</evidence>
<evidence type="ECO:0000256" key="3">
    <source>
        <dbReference type="ARBA" id="ARBA00005300"/>
    </source>
</evidence>
<dbReference type="RefSeq" id="WP_076484481.1">
    <property type="nucleotide sequence ID" value="NZ_FTOG01000004.1"/>
</dbReference>
<evidence type="ECO:0000256" key="11">
    <source>
        <dbReference type="HAMAP-Rule" id="MF_00042"/>
    </source>
</evidence>
<proteinExistence type="inferred from homology"/>
<dbReference type="InterPro" id="IPR050092">
    <property type="entry name" value="RNase_H"/>
</dbReference>
<dbReference type="Pfam" id="PF00075">
    <property type="entry name" value="RNase_H"/>
    <property type="match status" value="1"/>
</dbReference>
<keyword evidence="7 11" id="KW-0479">Metal-binding</keyword>
<protein>
    <recommendedName>
        <fullName evidence="5 11">Ribonuclease H</fullName>
        <shortName evidence="11">RNase H</shortName>
        <ecNumber evidence="5 11">3.1.26.4</ecNumber>
    </recommendedName>
</protein>
<evidence type="ECO:0000256" key="10">
    <source>
        <dbReference type="ARBA" id="ARBA00022842"/>
    </source>
</evidence>
<dbReference type="CDD" id="cd09278">
    <property type="entry name" value="RNase_HI_prokaryote_like"/>
    <property type="match status" value="1"/>
</dbReference>
<dbReference type="Gene3D" id="3.30.420.10">
    <property type="entry name" value="Ribonuclease H-like superfamily/Ribonuclease H"/>
    <property type="match status" value="1"/>
</dbReference>
<evidence type="ECO:0000256" key="7">
    <source>
        <dbReference type="ARBA" id="ARBA00022723"/>
    </source>
</evidence>
<evidence type="ECO:0000256" key="8">
    <source>
        <dbReference type="ARBA" id="ARBA00022759"/>
    </source>
</evidence>
<dbReference type="InterPro" id="IPR036397">
    <property type="entry name" value="RNaseH_sf"/>
</dbReference>
<dbReference type="HAMAP" id="MF_00042">
    <property type="entry name" value="RNase_H"/>
    <property type="match status" value="1"/>
</dbReference>
<dbReference type="InterPro" id="IPR012337">
    <property type="entry name" value="RNaseH-like_sf"/>
</dbReference>
<comment type="function">
    <text evidence="2 11">Endonuclease that specifically degrades the RNA of RNA-DNA hybrids.</text>
</comment>
<organism evidence="13 14">
    <name type="scientific">Rhodobacter aestuarii</name>
    <dbReference type="NCBI Taxonomy" id="453582"/>
    <lineage>
        <taxon>Bacteria</taxon>
        <taxon>Pseudomonadati</taxon>
        <taxon>Pseudomonadota</taxon>
        <taxon>Alphaproteobacteria</taxon>
        <taxon>Rhodobacterales</taxon>
        <taxon>Rhodobacter group</taxon>
        <taxon>Rhodobacter</taxon>
    </lineage>
</organism>
<dbReference type="PANTHER" id="PTHR10642:SF26">
    <property type="entry name" value="RIBONUCLEASE H1"/>
    <property type="match status" value="1"/>
</dbReference>
<evidence type="ECO:0000256" key="6">
    <source>
        <dbReference type="ARBA" id="ARBA00022722"/>
    </source>
</evidence>
<reference evidence="14" key="1">
    <citation type="submission" date="2017-01" db="EMBL/GenBank/DDBJ databases">
        <authorList>
            <person name="Varghese N."/>
            <person name="Submissions S."/>
        </authorList>
    </citation>
    <scope>NUCLEOTIDE SEQUENCE [LARGE SCALE GENOMIC DNA]</scope>
    <source>
        <strain evidence="14">DSM 19945</strain>
    </source>
</reference>
<dbReference type="GO" id="GO:0004523">
    <property type="term" value="F:RNA-DNA hybrid ribonuclease activity"/>
    <property type="evidence" value="ECO:0007669"/>
    <property type="project" value="UniProtKB-UniRule"/>
</dbReference>
<comment type="subcellular location">
    <subcellularLocation>
        <location evidence="11">Cytoplasm</location>
    </subcellularLocation>
</comment>
<dbReference type="InterPro" id="IPR002156">
    <property type="entry name" value="RNaseH_domain"/>
</dbReference>
<feature type="binding site" evidence="11">
    <location>
        <position position="9"/>
    </location>
    <ligand>
        <name>Mg(2+)</name>
        <dbReference type="ChEBI" id="CHEBI:18420"/>
        <label>2</label>
    </ligand>
</feature>
<dbReference type="EC" id="3.1.26.4" evidence="5 11"/>
<dbReference type="NCBIfam" id="NF001236">
    <property type="entry name" value="PRK00203.1"/>
    <property type="match status" value="1"/>
</dbReference>
<comment type="subunit">
    <text evidence="4 11">Monomer.</text>
</comment>
<feature type="binding site" evidence="11">
    <location>
        <position position="9"/>
    </location>
    <ligand>
        <name>Mg(2+)</name>
        <dbReference type="ChEBI" id="CHEBI:18420"/>
        <label>1</label>
    </ligand>
</feature>
<evidence type="ECO:0000256" key="9">
    <source>
        <dbReference type="ARBA" id="ARBA00022801"/>
    </source>
</evidence>
<evidence type="ECO:0000256" key="5">
    <source>
        <dbReference type="ARBA" id="ARBA00012180"/>
    </source>
</evidence>
<gene>
    <name evidence="11" type="primary">rnhA</name>
    <name evidence="13" type="ORF">SAMN05421580_104232</name>
</gene>
<dbReference type="SUPFAM" id="SSF53098">
    <property type="entry name" value="Ribonuclease H-like"/>
    <property type="match status" value="1"/>
</dbReference>
<evidence type="ECO:0000256" key="1">
    <source>
        <dbReference type="ARBA" id="ARBA00000077"/>
    </source>
</evidence>
<comment type="similarity">
    <text evidence="3 11">Belongs to the RNase H family.</text>
</comment>
<keyword evidence="14" id="KW-1185">Reference proteome</keyword>
<comment type="catalytic activity">
    <reaction evidence="1 11">
        <text>Endonucleolytic cleavage to 5'-phosphomonoester.</text>
        <dbReference type="EC" id="3.1.26.4"/>
    </reaction>
</comment>
<dbReference type="STRING" id="453582.SAMN05421580_104232"/>
<feature type="domain" description="RNase H type-1" evidence="12">
    <location>
        <begin position="1"/>
        <end position="146"/>
    </location>
</feature>
<dbReference type="GO" id="GO:0043137">
    <property type="term" value="P:DNA replication, removal of RNA primer"/>
    <property type="evidence" value="ECO:0007669"/>
    <property type="project" value="TreeGrafter"/>
</dbReference>
<dbReference type="OrthoDB" id="7845843at2"/>
<dbReference type="FunFam" id="3.30.420.10:FF:000089">
    <property type="entry name" value="Ribonuclease H"/>
    <property type="match status" value="1"/>
</dbReference>
<dbReference type="EMBL" id="FTOG01000004">
    <property type="protein sequence ID" value="SIS75965.1"/>
    <property type="molecule type" value="Genomic_DNA"/>
</dbReference>
<accession>A0A1N7LQ32</accession>
<feature type="binding site" evidence="11">
    <location>
        <position position="138"/>
    </location>
    <ligand>
        <name>Mg(2+)</name>
        <dbReference type="ChEBI" id="CHEBI:18420"/>
        <label>2</label>
    </ligand>
</feature>
<keyword evidence="11" id="KW-0963">Cytoplasm</keyword>
<dbReference type="GO" id="GO:0003676">
    <property type="term" value="F:nucleic acid binding"/>
    <property type="evidence" value="ECO:0007669"/>
    <property type="project" value="InterPro"/>
</dbReference>
<keyword evidence="9 11" id="KW-0378">Hydrolase</keyword>
<comment type="cofactor">
    <cofactor evidence="11">
        <name>Mg(2+)</name>
        <dbReference type="ChEBI" id="CHEBI:18420"/>
    </cofactor>
    <text evidence="11">Binds 1 Mg(2+) ion per subunit. May bind a second metal ion at a regulatory site, or after substrate binding.</text>
</comment>
<keyword evidence="8 11" id="KW-0255">Endonuclease</keyword>
<dbReference type="Proteomes" id="UP000186221">
    <property type="component" value="Unassembled WGS sequence"/>
</dbReference>
<sequence length="153" mass="16840">MPDLFAWTDGACSGNPGPGGWGVLMRAMDGETVVKERELSGGEPDTTNNRMELMAAISALEALTRATAITITTDSAYVKNGVQSWIHGWKRNGWRTADKKPVKNVDLWQRLDAAQARHEVTWKWIKGHAGHAENERADELARAGMAPYKPPKS</sequence>
<dbReference type="PROSITE" id="PS50879">
    <property type="entry name" value="RNASE_H_1"/>
    <property type="match status" value="1"/>
</dbReference>
<dbReference type="GO" id="GO:0000287">
    <property type="term" value="F:magnesium ion binding"/>
    <property type="evidence" value="ECO:0007669"/>
    <property type="project" value="UniProtKB-UniRule"/>
</dbReference>
<evidence type="ECO:0000256" key="4">
    <source>
        <dbReference type="ARBA" id="ARBA00011245"/>
    </source>
</evidence>
<evidence type="ECO:0000256" key="2">
    <source>
        <dbReference type="ARBA" id="ARBA00004065"/>
    </source>
</evidence>
<dbReference type="PANTHER" id="PTHR10642">
    <property type="entry name" value="RIBONUCLEASE H1"/>
    <property type="match status" value="1"/>
</dbReference>
<keyword evidence="6 11" id="KW-0540">Nuclease</keyword>
<dbReference type="GO" id="GO:0005737">
    <property type="term" value="C:cytoplasm"/>
    <property type="evidence" value="ECO:0007669"/>
    <property type="project" value="UniProtKB-SubCell"/>
</dbReference>
<evidence type="ECO:0000313" key="14">
    <source>
        <dbReference type="Proteomes" id="UP000186221"/>
    </source>
</evidence>
<feature type="binding site" evidence="11">
    <location>
        <position position="74"/>
    </location>
    <ligand>
        <name>Mg(2+)</name>
        <dbReference type="ChEBI" id="CHEBI:18420"/>
        <label>1</label>
    </ligand>
</feature>
<dbReference type="AlphaFoldDB" id="A0A1N7LQ32"/>
<evidence type="ECO:0000313" key="13">
    <source>
        <dbReference type="EMBL" id="SIS75965.1"/>
    </source>
</evidence>
<dbReference type="InterPro" id="IPR022892">
    <property type="entry name" value="RNaseHI"/>
</dbReference>
<name>A0A1N7LQ32_9RHOB</name>
<feature type="binding site" evidence="11">
    <location>
        <position position="52"/>
    </location>
    <ligand>
        <name>Mg(2+)</name>
        <dbReference type="ChEBI" id="CHEBI:18420"/>
        <label>1</label>
    </ligand>
</feature>